<feature type="compositionally biased region" description="Polar residues" evidence="1">
    <location>
        <begin position="217"/>
        <end position="249"/>
    </location>
</feature>
<dbReference type="Gene3D" id="4.10.60.10">
    <property type="entry name" value="Zinc finger, CCHC-type"/>
    <property type="match status" value="1"/>
</dbReference>
<dbReference type="PANTHER" id="PTHR33194:SF4">
    <property type="entry name" value="CCHC-TYPE DOMAIN-CONTAINING PROTEIN"/>
    <property type="match status" value="1"/>
</dbReference>
<accession>A0A8S2H3K1</accession>
<evidence type="ECO:0000313" key="5">
    <source>
        <dbReference type="Proteomes" id="UP000682733"/>
    </source>
</evidence>
<dbReference type="SUPFAM" id="SSF57756">
    <property type="entry name" value="Retrovirus zinc finger-like domains"/>
    <property type="match status" value="1"/>
</dbReference>
<evidence type="ECO:0000256" key="1">
    <source>
        <dbReference type="SAM" id="MobiDB-lite"/>
    </source>
</evidence>
<feature type="region of interest" description="Disordered" evidence="1">
    <location>
        <begin position="205"/>
        <end position="249"/>
    </location>
</feature>
<protein>
    <recommendedName>
        <fullName evidence="2">Retrotransposon gag domain-containing protein</fullName>
    </recommendedName>
</protein>
<evidence type="ECO:0000313" key="3">
    <source>
        <dbReference type="EMBL" id="CAF0806719.1"/>
    </source>
</evidence>
<dbReference type="Pfam" id="PF03732">
    <property type="entry name" value="Retrotrans_gag"/>
    <property type="match status" value="1"/>
</dbReference>
<organism evidence="4 5">
    <name type="scientific">Didymodactylos carnosus</name>
    <dbReference type="NCBI Taxonomy" id="1234261"/>
    <lineage>
        <taxon>Eukaryota</taxon>
        <taxon>Metazoa</taxon>
        <taxon>Spiralia</taxon>
        <taxon>Gnathifera</taxon>
        <taxon>Rotifera</taxon>
        <taxon>Eurotatoria</taxon>
        <taxon>Bdelloidea</taxon>
        <taxon>Philodinida</taxon>
        <taxon>Philodinidae</taxon>
        <taxon>Didymodactylos</taxon>
    </lineage>
</organism>
<reference evidence="4" key="1">
    <citation type="submission" date="2021-02" db="EMBL/GenBank/DDBJ databases">
        <authorList>
            <person name="Nowell W R."/>
        </authorList>
    </citation>
    <scope>NUCLEOTIDE SEQUENCE</scope>
</reference>
<dbReference type="AlphaFoldDB" id="A0A8S2H3K1"/>
<feature type="domain" description="Retrotransposon gag" evidence="2">
    <location>
        <begin position="68"/>
        <end position="142"/>
    </location>
</feature>
<dbReference type="InterPro" id="IPR005162">
    <property type="entry name" value="Retrotrans_gag_dom"/>
</dbReference>
<proteinExistence type="predicted"/>
<dbReference type="Proteomes" id="UP000677228">
    <property type="component" value="Unassembled WGS sequence"/>
</dbReference>
<comment type="caution">
    <text evidence="4">The sequence shown here is derived from an EMBL/GenBank/DDBJ whole genome shotgun (WGS) entry which is preliminary data.</text>
</comment>
<dbReference type="InterPro" id="IPR036875">
    <property type="entry name" value="Znf_CCHC_sf"/>
</dbReference>
<evidence type="ECO:0000259" key="2">
    <source>
        <dbReference type="Pfam" id="PF03732"/>
    </source>
</evidence>
<dbReference type="Proteomes" id="UP000682733">
    <property type="component" value="Unassembled WGS sequence"/>
</dbReference>
<dbReference type="GO" id="GO:0003676">
    <property type="term" value="F:nucleic acid binding"/>
    <property type="evidence" value="ECO:0007669"/>
    <property type="project" value="InterPro"/>
</dbReference>
<sequence>MSDSLIALARKARFTDLPSFSGQPSEDVEQFLRSIKNLTKSDTEITDAQRLEIVRGKLTQTVGKWFDDNDFQTWSEFETEFRNRYSSSTQSQLRFDQLLQRKQEPSESVAMYFDDIVSLCKELDSSMSEKIIVQHLMNGIRPEFRMPLFRHEPPIQHIEVFLKAAKKEQDIQETFQKLDELKFTDSKPYFALNPKSIPFTATVQQQPYRHPHHLARTSCQATHESSAPMRNSFPSQSASQTQRKSPNVPQNLQSVALRSQSHKQRSTFSPQFDPCKICGREDHASIHCYYKQKTGCYNCGQSHLVRDCQKQPFFG</sequence>
<dbReference type="GO" id="GO:0008270">
    <property type="term" value="F:zinc ion binding"/>
    <property type="evidence" value="ECO:0007669"/>
    <property type="project" value="InterPro"/>
</dbReference>
<dbReference type="EMBL" id="CAJOBA010001338">
    <property type="protein sequence ID" value="CAF3590373.1"/>
    <property type="molecule type" value="Genomic_DNA"/>
</dbReference>
<dbReference type="EMBL" id="CAJNOK010001338">
    <property type="protein sequence ID" value="CAF0806719.1"/>
    <property type="molecule type" value="Genomic_DNA"/>
</dbReference>
<evidence type="ECO:0000313" key="4">
    <source>
        <dbReference type="EMBL" id="CAF3590373.1"/>
    </source>
</evidence>
<dbReference type="PANTHER" id="PTHR33194">
    <property type="entry name" value="ZINC KNUCKLE DOMAINCONTAINING PROTEIN"/>
    <property type="match status" value="1"/>
</dbReference>
<name>A0A8S2H3K1_9BILA</name>
<gene>
    <name evidence="3" type="ORF">OVA965_LOCUS4936</name>
    <name evidence="4" type="ORF">TMI583_LOCUS4934</name>
</gene>